<sequence length="180" mass="19155">MRTCSEMADSSLVYRIPGASWALELPAEGVRTLLSHAQRRWWSTEAAGQLYSAAPGNDAVRVDAVTKLPARAASRTGLRLDIPAVAKEREAFFQEGLHCLGFWHTHPEPTPCPSPDDIALATDHARAGRAAFTGLVFVIVGTAAPPGGIGVWVHDGTTLWRALPQAEVGISPLNGAVTLI</sequence>
<evidence type="ECO:0000256" key="3">
    <source>
        <dbReference type="ARBA" id="ARBA00022801"/>
    </source>
</evidence>
<keyword evidence="5" id="KW-0482">Metalloprotease</keyword>
<dbReference type="GO" id="GO:0046872">
    <property type="term" value="F:metal ion binding"/>
    <property type="evidence" value="ECO:0007669"/>
    <property type="project" value="UniProtKB-KW"/>
</dbReference>
<evidence type="ECO:0000256" key="1">
    <source>
        <dbReference type="ARBA" id="ARBA00022670"/>
    </source>
</evidence>
<protein>
    <recommendedName>
        <fullName evidence="6">JAB domain-containing protein</fullName>
    </recommendedName>
</protein>
<dbReference type="RefSeq" id="WP_153283624.1">
    <property type="nucleotide sequence ID" value="NZ_CP045644.1"/>
</dbReference>
<evidence type="ECO:0000256" key="5">
    <source>
        <dbReference type="ARBA" id="ARBA00023049"/>
    </source>
</evidence>
<evidence type="ECO:0000313" key="7">
    <source>
        <dbReference type="EMBL" id="QFZ85008.1"/>
    </source>
</evidence>
<dbReference type="InterPro" id="IPR028090">
    <property type="entry name" value="JAB_dom_prok"/>
</dbReference>
<evidence type="ECO:0000259" key="6">
    <source>
        <dbReference type="Pfam" id="PF14464"/>
    </source>
</evidence>
<name>A0A5Q0M741_VARPD</name>
<dbReference type="GO" id="GO:0008237">
    <property type="term" value="F:metallopeptidase activity"/>
    <property type="evidence" value="ECO:0007669"/>
    <property type="project" value="UniProtKB-KW"/>
</dbReference>
<dbReference type="SUPFAM" id="SSF102712">
    <property type="entry name" value="JAB1/MPN domain"/>
    <property type="match status" value="1"/>
</dbReference>
<dbReference type="EMBL" id="CP045644">
    <property type="protein sequence ID" value="QFZ85008.1"/>
    <property type="molecule type" value="Genomic_DNA"/>
</dbReference>
<reference evidence="7 8" key="1">
    <citation type="submission" date="2019-10" db="EMBL/GenBank/DDBJ databases">
        <title>Complete genome sequence of Variovorax paradoxus 5C-2.</title>
        <authorList>
            <person name="Gogoleva N.E."/>
            <person name="Balkin A.S."/>
        </authorList>
    </citation>
    <scope>NUCLEOTIDE SEQUENCE [LARGE SCALE GENOMIC DNA]</scope>
    <source>
        <strain evidence="7 8">5C-2</strain>
    </source>
</reference>
<evidence type="ECO:0000256" key="2">
    <source>
        <dbReference type="ARBA" id="ARBA00022723"/>
    </source>
</evidence>
<keyword evidence="1" id="KW-0645">Protease</keyword>
<accession>A0A5Q0M741</accession>
<proteinExistence type="predicted"/>
<gene>
    <name evidence="7" type="ORF">GFK26_20710</name>
</gene>
<organism evidence="7 8">
    <name type="scientific">Variovorax paradoxus</name>
    <dbReference type="NCBI Taxonomy" id="34073"/>
    <lineage>
        <taxon>Bacteria</taxon>
        <taxon>Pseudomonadati</taxon>
        <taxon>Pseudomonadota</taxon>
        <taxon>Betaproteobacteria</taxon>
        <taxon>Burkholderiales</taxon>
        <taxon>Comamonadaceae</taxon>
        <taxon>Variovorax</taxon>
    </lineage>
</organism>
<keyword evidence="4" id="KW-0862">Zinc</keyword>
<evidence type="ECO:0000256" key="4">
    <source>
        <dbReference type="ARBA" id="ARBA00022833"/>
    </source>
</evidence>
<keyword evidence="3" id="KW-0378">Hydrolase</keyword>
<feature type="domain" description="JAB" evidence="6">
    <location>
        <begin position="31"/>
        <end position="144"/>
    </location>
</feature>
<keyword evidence="2" id="KW-0479">Metal-binding</keyword>
<dbReference type="Pfam" id="PF14464">
    <property type="entry name" value="Prok-JAB"/>
    <property type="match status" value="1"/>
</dbReference>
<dbReference type="GO" id="GO:0006508">
    <property type="term" value="P:proteolysis"/>
    <property type="evidence" value="ECO:0007669"/>
    <property type="project" value="UniProtKB-KW"/>
</dbReference>
<dbReference type="Proteomes" id="UP000326780">
    <property type="component" value="Chromosome"/>
</dbReference>
<evidence type="ECO:0000313" key="8">
    <source>
        <dbReference type="Proteomes" id="UP000326780"/>
    </source>
</evidence>
<dbReference type="Gene3D" id="3.40.140.10">
    <property type="entry name" value="Cytidine Deaminase, domain 2"/>
    <property type="match status" value="1"/>
</dbReference>
<dbReference type="AlphaFoldDB" id="A0A5Q0M741"/>